<accession>G4VBK8</accession>
<dbReference type="WBParaSite" id="Smp_146350.1">
    <property type="protein sequence ID" value="Smp_146350.1"/>
    <property type="gene ID" value="Smp_146350"/>
</dbReference>
<dbReference type="InParanoid" id="G4VBK8"/>
<dbReference type="CTD" id="8350505"/>
<dbReference type="RefSeq" id="XP_018649906.1">
    <property type="nucleotide sequence ID" value="XM_018795611.1"/>
</dbReference>
<dbReference type="AlphaFoldDB" id="G4VBK8"/>
<dbReference type="KEGG" id="smm:Smp_146350"/>
<organism evidence="1 2">
    <name type="scientific">Schistosoma mansoni</name>
    <name type="common">Blood fluke</name>
    <dbReference type="NCBI Taxonomy" id="6183"/>
    <lineage>
        <taxon>Eukaryota</taxon>
        <taxon>Metazoa</taxon>
        <taxon>Spiralia</taxon>
        <taxon>Lophotrochozoa</taxon>
        <taxon>Platyhelminthes</taxon>
        <taxon>Trematoda</taxon>
        <taxon>Digenea</taxon>
        <taxon>Strigeidida</taxon>
        <taxon>Schistosomatoidea</taxon>
        <taxon>Schistosomatidae</taxon>
        <taxon>Schistosoma</taxon>
    </lineage>
</organism>
<evidence type="ECO:0000313" key="1">
    <source>
        <dbReference type="Proteomes" id="UP000008854"/>
    </source>
</evidence>
<proteinExistence type="predicted"/>
<evidence type="ECO:0000313" key="2">
    <source>
        <dbReference type="WBParaSite" id="Smp_146350.1"/>
    </source>
</evidence>
<sequence length="40" mass="4667">MEITFGNRGVMNEYFLLDLNSSIVYIHDFAKDLIQDTQSK</sequence>
<keyword evidence="1" id="KW-1185">Reference proteome</keyword>
<dbReference type="HOGENOM" id="CLU_3299971_0_0_1"/>
<reference evidence="2" key="2">
    <citation type="submission" date="2018-12" db="UniProtKB">
        <authorList>
            <consortium name="WormBaseParasite"/>
        </authorList>
    </citation>
    <scope>IDENTIFICATION</scope>
    <source>
        <strain evidence="2">Puerto Rican</strain>
    </source>
</reference>
<dbReference type="GeneID" id="8350505"/>
<protein>
    <submittedName>
        <fullName evidence="2">Transcriptional regulator</fullName>
    </submittedName>
</protein>
<name>G4VBK8_SCHMA</name>
<reference evidence="1" key="1">
    <citation type="journal article" date="2012" name="PLoS Negl. Trop. Dis.">
        <title>A systematically improved high quality genome and transcriptome of the human blood fluke Schistosoma mansoni.</title>
        <authorList>
            <person name="Protasio A.V."/>
            <person name="Tsai I.J."/>
            <person name="Babbage A."/>
            <person name="Nichol S."/>
            <person name="Hunt M."/>
            <person name="Aslett M.A."/>
            <person name="De Silva N."/>
            <person name="Velarde G.S."/>
            <person name="Anderson T.J."/>
            <person name="Clark R.C."/>
            <person name="Davidson C."/>
            <person name="Dillon G.P."/>
            <person name="Holroyd N.E."/>
            <person name="LoVerde P.T."/>
            <person name="Lloyd C."/>
            <person name="McQuillan J."/>
            <person name="Oliveira G."/>
            <person name="Otto T.D."/>
            <person name="Parker-Manuel S.J."/>
            <person name="Quail M.A."/>
            <person name="Wilson R.A."/>
            <person name="Zerlotini A."/>
            <person name="Dunne D.W."/>
            <person name="Berriman M."/>
        </authorList>
    </citation>
    <scope>NUCLEOTIDE SEQUENCE [LARGE SCALE GENOMIC DNA]</scope>
    <source>
        <strain evidence="1">Puerto Rican</strain>
    </source>
</reference>
<dbReference type="Proteomes" id="UP000008854">
    <property type="component" value="Unassembled WGS sequence"/>
</dbReference>